<gene>
    <name evidence="14" type="primary">LOC115213893</name>
</gene>
<comment type="caution">
    <text evidence="9">Lacks conserved residue(s) required for the propagation of feature annotation.</text>
</comment>
<name>A0A6P7SJV8_9MOLL</name>
<keyword evidence="5" id="KW-0677">Repeat</keyword>
<feature type="transmembrane region" description="Helical" evidence="10">
    <location>
        <begin position="193"/>
        <end position="216"/>
    </location>
</feature>
<keyword evidence="13" id="KW-1185">Reference proteome</keyword>
<evidence type="ECO:0000256" key="6">
    <source>
        <dbReference type="ARBA" id="ARBA00023136"/>
    </source>
</evidence>
<feature type="domain" description="EGF-like" evidence="12">
    <location>
        <begin position="145"/>
        <end position="185"/>
    </location>
</feature>
<keyword evidence="8" id="KW-0325">Glycoprotein</keyword>
<evidence type="ECO:0000256" key="5">
    <source>
        <dbReference type="ARBA" id="ARBA00022737"/>
    </source>
</evidence>
<dbReference type="InterPro" id="IPR036364">
    <property type="entry name" value="SEA_dom_sf"/>
</dbReference>
<dbReference type="GO" id="GO:0005886">
    <property type="term" value="C:plasma membrane"/>
    <property type="evidence" value="ECO:0007669"/>
    <property type="project" value="UniProtKB-SubCell"/>
</dbReference>
<evidence type="ECO:0000256" key="3">
    <source>
        <dbReference type="ARBA" id="ARBA00022536"/>
    </source>
</evidence>
<dbReference type="InterPro" id="IPR000082">
    <property type="entry name" value="SEA_dom"/>
</dbReference>
<dbReference type="PROSITE" id="PS50026">
    <property type="entry name" value="EGF_3"/>
    <property type="match status" value="1"/>
</dbReference>
<evidence type="ECO:0000256" key="8">
    <source>
        <dbReference type="ARBA" id="ARBA00023180"/>
    </source>
</evidence>
<keyword evidence="4" id="KW-0732">Signal</keyword>
<keyword evidence="10" id="KW-0812">Transmembrane</keyword>
<keyword evidence="2" id="KW-1003">Cell membrane</keyword>
<protein>
    <submittedName>
        <fullName evidence="14">Interphotoreceptor matrix proteoglycan 2</fullName>
    </submittedName>
</protein>
<dbReference type="Pfam" id="PF01390">
    <property type="entry name" value="SEA"/>
    <property type="match status" value="1"/>
</dbReference>
<dbReference type="InterPro" id="IPR000742">
    <property type="entry name" value="EGF"/>
</dbReference>
<dbReference type="Gene3D" id="2.10.25.10">
    <property type="entry name" value="Laminin"/>
    <property type="match status" value="1"/>
</dbReference>
<keyword evidence="3 9" id="KW-0245">EGF-like domain</keyword>
<dbReference type="AlphaFoldDB" id="A0A6P7SJV8"/>
<evidence type="ECO:0000259" key="11">
    <source>
        <dbReference type="PROSITE" id="PS50024"/>
    </source>
</evidence>
<evidence type="ECO:0000256" key="4">
    <source>
        <dbReference type="ARBA" id="ARBA00022729"/>
    </source>
</evidence>
<evidence type="ECO:0000259" key="12">
    <source>
        <dbReference type="PROSITE" id="PS50026"/>
    </source>
</evidence>
<reference evidence="14" key="1">
    <citation type="submission" date="2025-08" db="UniProtKB">
        <authorList>
            <consortium name="RefSeq"/>
        </authorList>
    </citation>
    <scope>IDENTIFICATION</scope>
</reference>
<feature type="domain" description="SEA" evidence="11">
    <location>
        <begin position="4"/>
        <end position="118"/>
    </location>
</feature>
<evidence type="ECO:0000313" key="13">
    <source>
        <dbReference type="Proteomes" id="UP000515154"/>
    </source>
</evidence>
<dbReference type="SUPFAM" id="SSF82671">
    <property type="entry name" value="SEA domain"/>
    <property type="match status" value="1"/>
</dbReference>
<dbReference type="PROSITE" id="PS50024">
    <property type="entry name" value="SEA"/>
    <property type="match status" value="1"/>
</dbReference>
<dbReference type="PANTHER" id="PTHR24037">
    <property type="entry name" value="HEART DEVELOPMENT PROTEIN WITH EGF-LIKE DOMAINS 1"/>
    <property type="match status" value="1"/>
</dbReference>
<evidence type="ECO:0000256" key="9">
    <source>
        <dbReference type="PROSITE-ProRule" id="PRU00076"/>
    </source>
</evidence>
<accession>A0A6P7SJV8</accession>
<dbReference type="Gene3D" id="3.30.70.960">
    <property type="entry name" value="SEA domain"/>
    <property type="match status" value="1"/>
</dbReference>
<dbReference type="RefSeq" id="XP_029638727.1">
    <property type="nucleotide sequence ID" value="XM_029782867.2"/>
</dbReference>
<dbReference type="SMART" id="SM00200">
    <property type="entry name" value="SEA"/>
    <property type="match status" value="1"/>
</dbReference>
<evidence type="ECO:0000256" key="7">
    <source>
        <dbReference type="ARBA" id="ARBA00023157"/>
    </source>
</evidence>
<comment type="subcellular location">
    <subcellularLocation>
        <location evidence="1">Cell membrane</location>
    </subcellularLocation>
</comment>
<organism evidence="13 14">
    <name type="scientific">Octopus sinensis</name>
    <name type="common">East Asian common octopus</name>
    <dbReference type="NCBI Taxonomy" id="2607531"/>
    <lineage>
        <taxon>Eukaryota</taxon>
        <taxon>Metazoa</taxon>
        <taxon>Spiralia</taxon>
        <taxon>Lophotrochozoa</taxon>
        <taxon>Mollusca</taxon>
        <taxon>Cephalopoda</taxon>
        <taxon>Coleoidea</taxon>
        <taxon>Octopodiformes</taxon>
        <taxon>Octopoda</taxon>
        <taxon>Incirrata</taxon>
        <taxon>Octopodidae</taxon>
        <taxon>Octopus</taxon>
    </lineage>
</organism>
<dbReference type="PANTHER" id="PTHR24037:SF11">
    <property type="entry name" value="MUCIN-2-LIKE"/>
    <property type="match status" value="1"/>
</dbReference>
<evidence type="ECO:0000313" key="14">
    <source>
        <dbReference type="RefSeq" id="XP_029638727.1"/>
    </source>
</evidence>
<evidence type="ECO:0000256" key="10">
    <source>
        <dbReference type="SAM" id="Phobius"/>
    </source>
</evidence>
<keyword evidence="6 10" id="KW-0472">Membrane</keyword>
<keyword evidence="10" id="KW-1133">Transmembrane helix</keyword>
<dbReference type="Pfam" id="PF00008">
    <property type="entry name" value="EGF"/>
    <property type="match status" value="1"/>
</dbReference>
<dbReference type="KEGG" id="osn:115213893"/>
<dbReference type="Proteomes" id="UP000515154">
    <property type="component" value="Linkage group LG1"/>
</dbReference>
<evidence type="ECO:0000256" key="1">
    <source>
        <dbReference type="ARBA" id="ARBA00004236"/>
    </source>
</evidence>
<evidence type="ECO:0000256" key="2">
    <source>
        <dbReference type="ARBA" id="ARBA00022475"/>
    </source>
</evidence>
<proteinExistence type="predicted"/>
<keyword evidence="7" id="KW-1015">Disulfide bond</keyword>
<sequence length="244" mass="27105">MQPVISKFEFPFRMSFNTTFNTELLDRNSPLYRTVSDNITGELTEVYKNTPGFISVLVTGFREGSTLVDYDLTVHSYVNQSSVINFINSTGANNIRALSTSLGIPSNVEEDMLSNIQQAQLRYTDRCLTKGACKPSYKCINNMCSLICTKNICLNGGQCFTDSNSTVICKCSENWKYYYSGSKCENENMSWKFISSIAGGIGAAVVLIFLIIIVALCCKRKKAVSMAVTVSHFQGKPMVLNRKS</sequence>